<reference evidence="2" key="1">
    <citation type="submission" date="2021-05" db="EMBL/GenBank/DDBJ databases">
        <title>A free-living protist that lacks canonical eukaryotic 1 DNA replication and segregation systems.</title>
        <authorList>
            <person name="Salas-Leiva D.E."/>
            <person name="Tromer E.C."/>
            <person name="Curtis B.A."/>
            <person name="Jerlstrom-Hultqvist J."/>
            <person name="Kolisko M."/>
            <person name="Yi Z."/>
            <person name="Salas-Leiva J.S."/>
            <person name="Gallot-Lavallee L."/>
            <person name="Kops G.J.P.L."/>
            <person name="Archibald J.M."/>
            <person name="Simpson A.G.B."/>
            <person name="Roger A.J."/>
        </authorList>
    </citation>
    <scope>NUCLEOTIDE SEQUENCE</scope>
    <source>
        <strain evidence="2">BICM</strain>
    </source>
</reference>
<dbReference type="AlphaFoldDB" id="A0A8J6AXU7"/>
<gene>
    <name evidence="2" type="ORF">J8273_8601</name>
</gene>
<comment type="caution">
    <text evidence="2">The sequence shown here is derived from an EMBL/GenBank/DDBJ whole genome shotgun (WGS) entry which is preliminary data.</text>
</comment>
<feature type="region of interest" description="Disordered" evidence="1">
    <location>
        <begin position="362"/>
        <end position="469"/>
    </location>
</feature>
<evidence type="ECO:0000313" key="3">
    <source>
        <dbReference type="Proteomes" id="UP000717585"/>
    </source>
</evidence>
<feature type="compositionally biased region" description="Basic and acidic residues" evidence="1">
    <location>
        <begin position="46"/>
        <end position="59"/>
    </location>
</feature>
<feature type="compositionally biased region" description="Basic and acidic residues" evidence="1">
    <location>
        <begin position="402"/>
        <end position="414"/>
    </location>
</feature>
<feature type="region of interest" description="Disordered" evidence="1">
    <location>
        <begin position="41"/>
        <end position="76"/>
    </location>
</feature>
<organism evidence="2 3">
    <name type="scientific">Carpediemonas membranifera</name>
    <dbReference type="NCBI Taxonomy" id="201153"/>
    <lineage>
        <taxon>Eukaryota</taxon>
        <taxon>Metamonada</taxon>
        <taxon>Carpediemonas-like organisms</taxon>
        <taxon>Carpediemonas</taxon>
    </lineage>
</organism>
<sequence length="683" mass="74206">MRGGRQAGINLGLLASSNMSLSGLSLEEEYLQRHLGQLQKTYGSDEDSRDHHSYSHDQRSSTASGSTKGMQRNLPTSSIILADIRERVPPQTSSERHLLSAATELREIREFHKFISARPRAVRLLAVRRFFEAWTPFTVADSTPSACHPPSLIKSGIDEDASLSSELESGDACASDNVDVDEEIDTLGMEDADWARSNIIARSEEVRQARVAGITRQRMHRARFDREEQRYHRALIKEDEEGQMGPIGLAHDRLSAVPKKVRTPTAVRPLLEEEEDETSGESETQSNLEVMEDLISLLACKDSSALDFYLNLIPHLKCIDSEEAREEVLAYVAHLVGEELGTMQSFATESGAATFFASNMSPNKAGTVQQRPRAEAIPTEPPRTPVIAQSANGTQDQSSSDQKSDSKSESRAGSDQDPGAADLEFDTDDTDTDTGSVTDCDNDSNSAVSDSYLPTELDSQDESDVSSAARSIDAAIRQGSAQMMHSKSGQSEDAILDRSYDYSEDADAVSTTSVDSDVESDFYISRTVDDVINSLMTSIAQSLPTLTESGQFSTGSADRLITLIFPGEGSSDLIAHVQASVQRHIGAIPFNSDALIADVRSAFECYGKQSAKPFEGVLDLEADQGNVGEGGLGDEEDNGGFAVVNIRDSGLVVQQEFGIDGFKEALLERLPEPAELSDDVRVE</sequence>
<name>A0A8J6AXU7_9EUKA</name>
<accession>A0A8J6AXU7</accession>
<dbReference type="Proteomes" id="UP000717585">
    <property type="component" value="Unassembled WGS sequence"/>
</dbReference>
<feature type="region of interest" description="Disordered" evidence="1">
    <location>
        <begin position="266"/>
        <end position="287"/>
    </location>
</feature>
<feature type="compositionally biased region" description="Polar residues" evidence="1">
    <location>
        <begin position="60"/>
        <end position="76"/>
    </location>
</feature>
<protein>
    <submittedName>
        <fullName evidence="2">Uncharacterized protein</fullName>
    </submittedName>
</protein>
<proteinExistence type="predicted"/>
<evidence type="ECO:0000256" key="1">
    <source>
        <dbReference type="SAM" id="MobiDB-lite"/>
    </source>
</evidence>
<evidence type="ECO:0000313" key="2">
    <source>
        <dbReference type="EMBL" id="KAG9389914.1"/>
    </source>
</evidence>
<keyword evidence="3" id="KW-1185">Reference proteome</keyword>
<dbReference type="EMBL" id="JAHDYR010000067">
    <property type="protein sequence ID" value="KAG9389914.1"/>
    <property type="molecule type" value="Genomic_DNA"/>
</dbReference>
<feature type="compositionally biased region" description="Acidic residues" evidence="1">
    <location>
        <begin position="423"/>
        <end position="432"/>
    </location>
</feature>